<gene>
    <name evidence="2" type="ORF">CEXT_441921</name>
</gene>
<protein>
    <submittedName>
        <fullName evidence="2">Uncharacterized protein</fullName>
    </submittedName>
</protein>
<organism evidence="2 3">
    <name type="scientific">Caerostris extrusa</name>
    <name type="common">Bark spider</name>
    <name type="synonym">Caerostris bankana</name>
    <dbReference type="NCBI Taxonomy" id="172846"/>
    <lineage>
        <taxon>Eukaryota</taxon>
        <taxon>Metazoa</taxon>
        <taxon>Ecdysozoa</taxon>
        <taxon>Arthropoda</taxon>
        <taxon>Chelicerata</taxon>
        <taxon>Arachnida</taxon>
        <taxon>Araneae</taxon>
        <taxon>Araneomorphae</taxon>
        <taxon>Entelegynae</taxon>
        <taxon>Araneoidea</taxon>
        <taxon>Araneidae</taxon>
        <taxon>Caerostris</taxon>
    </lineage>
</organism>
<comment type="caution">
    <text evidence="2">The sequence shown here is derived from an EMBL/GenBank/DDBJ whole genome shotgun (WGS) entry which is preliminary data.</text>
</comment>
<evidence type="ECO:0000313" key="2">
    <source>
        <dbReference type="EMBL" id="GIZ01274.1"/>
    </source>
</evidence>
<dbReference type="EMBL" id="BPLR01001275">
    <property type="protein sequence ID" value="GIZ01274.1"/>
    <property type="molecule type" value="Genomic_DNA"/>
</dbReference>
<keyword evidence="3" id="KW-1185">Reference proteome</keyword>
<accession>A0AAV4Y432</accession>
<name>A0AAV4Y432_CAEEX</name>
<reference evidence="2 3" key="1">
    <citation type="submission" date="2021-06" db="EMBL/GenBank/DDBJ databases">
        <title>Caerostris extrusa draft genome.</title>
        <authorList>
            <person name="Kono N."/>
            <person name="Arakawa K."/>
        </authorList>
    </citation>
    <scope>NUCLEOTIDE SEQUENCE [LARGE SCALE GENOMIC DNA]</scope>
</reference>
<dbReference type="Proteomes" id="UP001054945">
    <property type="component" value="Unassembled WGS sequence"/>
</dbReference>
<proteinExistence type="predicted"/>
<feature type="region of interest" description="Disordered" evidence="1">
    <location>
        <begin position="74"/>
        <end position="113"/>
    </location>
</feature>
<dbReference type="AlphaFoldDB" id="A0AAV4Y432"/>
<evidence type="ECO:0000313" key="3">
    <source>
        <dbReference type="Proteomes" id="UP001054945"/>
    </source>
</evidence>
<evidence type="ECO:0000256" key="1">
    <source>
        <dbReference type="SAM" id="MobiDB-lite"/>
    </source>
</evidence>
<sequence>MFNIVCHNSIGSTLLSARFRSLASSLPYPLPSTTLPGTLKALRRLVIKCEKSCSQKRAPRLWCRADDKLLATGRLGDISPSGNPGRVMVTASERRLESVPQKKKKRKKGPEWDQQRLQIASYAMLPKDEIAYKK</sequence>